<protein>
    <submittedName>
        <fullName evidence="2">Alpha/beta hydrolase</fullName>
    </submittedName>
</protein>
<keyword evidence="2" id="KW-0378">Hydrolase</keyword>
<organism evidence="2 3">
    <name type="scientific">Streptomyces olivaceoviridis</name>
    <name type="common">Streptomyces corchorusii</name>
    <dbReference type="NCBI Taxonomy" id="1921"/>
    <lineage>
        <taxon>Bacteria</taxon>
        <taxon>Bacillati</taxon>
        <taxon>Actinomycetota</taxon>
        <taxon>Actinomycetes</taxon>
        <taxon>Kitasatosporales</taxon>
        <taxon>Streptomycetaceae</taxon>
        <taxon>Streptomyces</taxon>
    </lineage>
</organism>
<name>A0ABW7VMU5_STROI</name>
<dbReference type="SUPFAM" id="SSF53474">
    <property type="entry name" value="alpha/beta-Hydrolases"/>
    <property type="match status" value="1"/>
</dbReference>
<feature type="domain" description="AB hydrolase-1" evidence="1">
    <location>
        <begin position="83"/>
        <end position="169"/>
    </location>
</feature>
<dbReference type="Pfam" id="PF12697">
    <property type="entry name" value="Abhydrolase_6"/>
    <property type="match status" value="1"/>
</dbReference>
<dbReference type="EMBL" id="JBIRWM010000032">
    <property type="protein sequence ID" value="MFI2162156.1"/>
    <property type="molecule type" value="Genomic_DNA"/>
</dbReference>
<dbReference type="PANTHER" id="PTHR37017">
    <property type="entry name" value="AB HYDROLASE-1 DOMAIN-CONTAINING PROTEIN-RELATED"/>
    <property type="match status" value="1"/>
</dbReference>
<dbReference type="InterPro" id="IPR052897">
    <property type="entry name" value="Sec-Metab_Biosynth_Hydrolase"/>
</dbReference>
<dbReference type="InterPro" id="IPR000073">
    <property type="entry name" value="AB_hydrolase_1"/>
</dbReference>
<accession>A0ABW7VMU5</accession>
<dbReference type="PANTHER" id="PTHR37017:SF11">
    <property type="entry name" value="ESTERASE_LIPASE_THIOESTERASE DOMAIN-CONTAINING PROTEIN"/>
    <property type="match status" value="1"/>
</dbReference>
<evidence type="ECO:0000313" key="3">
    <source>
        <dbReference type="Proteomes" id="UP001611397"/>
    </source>
</evidence>
<dbReference type="InterPro" id="IPR029058">
    <property type="entry name" value="AB_hydrolase_fold"/>
</dbReference>
<dbReference type="Gene3D" id="3.40.50.1820">
    <property type="entry name" value="alpha/beta hydrolase"/>
    <property type="match status" value="2"/>
</dbReference>
<dbReference type="GO" id="GO:0016787">
    <property type="term" value="F:hydrolase activity"/>
    <property type="evidence" value="ECO:0007669"/>
    <property type="project" value="UniProtKB-KW"/>
</dbReference>
<comment type="caution">
    <text evidence="2">The sequence shown here is derived from an EMBL/GenBank/DDBJ whole genome shotgun (WGS) entry which is preliminary data.</text>
</comment>
<evidence type="ECO:0000313" key="2">
    <source>
        <dbReference type="EMBL" id="MFI2162156.1"/>
    </source>
</evidence>
<proteinExistence type="predicted"/>
<dbReference type="RefSeq" id="WP_244218642.1">
    <property type="nucleotide sequence ID" value="NZ_JBIRUT010000028.1"/>
</dbReference>
<evidence type="ECO:0000259" key="1">
    <source>
        <dbReference type="Pfam" id="PF12697"/>
    </source>
</evidence>
<reference evidence="2 3" key="1">
    <citation type="submission" date="2024-10" db="EMBL/GenBank/DDBJ databases">
        <title>The Natural Products Discovery Center: Release of the First 8490 Sequenced Strains for Exploring Actinobacteria Biosynthetic Diversity.</title>
        <authorList>
            <person name="Kalkreuter E."/>
            <person name="Kautsar S.A."/>
            <person name="Yang D."/>
            <person name="Bader C.D."/>
            <person name="Teijaro C.N."/>
            <person name="Fluegel L."/>
            <person name="Davis C.M."/>
            <person name="Simpson J.R."/>
            <person name="Lauterbach L."/>
            <person name="Steele A.D."/>
            <person name="Gui C."/>
            <person name="Meng S."/>
            <person name="Li G."/>
            <person name="Viehrig K."/>
            <person name="Ye F."/>
            <person name="Su P."/>
            <person name="Kiefer A.F."/>
            <person name="Nichols A."/>
            <person name="Cepeda A.J."/>
            <person name="Yan W."/>
            <person name="Fan B."/>
            <person name="Jiang Y."/>
            <person name="Adhikari A."/>
            <person name="Zheng C.-J."/>
            <person name="Schuster L."/>
            <person name="Cowan T.M."/>
            <person name="Smanski M.J."/>
            <person name="Chevrette M.G."/>
            <person name="De Carvalho L.P.S."/>
            <person name="Shen B."/>
        </authorList>
    </citation>
    <scope>NUCLEOTIDE SEQUENCE [LARGE SCALE GENOMIC DNA]</scope>
    <source>
        <strain evidence="2 3">NPDC020295</strain>
    </source>
</reference>
<keyword evidence="3" id="KW-1185">Reference proteome</keyword>
<gene>
    <name evidence="2" type="ORF">ACH49L_42085</name>
</gene>
<sequence>MKETAGRPRLLLARGAWHGSWCWRELQDVLADRGWTSHTADLPSVVPEGSGGRLPGLDEGESLMTCFGGEQPDLAAVEGVIPVREDPAETLHHDVPEDKRKAAAARLLPQSALSFAEPVSRAGWKTVPTGYVLCDDDRSLPPSYQEPFAERAGAVHHLPSGHTPLLSLPGNPADLLERIAHGGPA</sequence>
<dbReference type="Proteomes" id="UP001611397">
    <property type="component" value="Unassembled WGS sequence"/>
</dbReference>